<organism evidence="9 10">
    <name type="scientific">Candidatus Dehalogenimonas loeffleri</name>
    <dbReference type="NCBI Taxonomy" id="3127115"/>
    <lineage>
        <taxon>Bacteria</taxon>
        <taxon>Bacillati</taxon>
        <taxon>Chloroflexota</taxon>
        <taxon>Dehalococcoidia</taxon>
        <taxon>Dehalococcoidales</taxon>
        <taxon>Dehalococcoidaceae</taxon>
        <taxon>Dehalogenimonas</taxon>
    </lineage>
</organism>
<evidence type="ECO:0000256" key="1">
    <source>
        <dbReference type="ARBA" id="ARBA00004651"/>
    </source>
</evidence>
<dbReference type="SUPFAM" id="SSF161098">
    <property type="entry name" value="MetI-like"/>
    <property type="match status" value="1"/>
</dbReference>
<keyword evidence="2 7" id="KW-0813">Transport</keyword>
<name>A0ABZ2J5Y9_9CHLR</name>
<accession>A0ABZ2J5Y9</accession>
<evidence type="ECO:0000256" key="7">
    <source>
        <dbReference type="RuleBase" id="RU363032"/>
    </source>
</evidence>
<protein>
    <submittedName>
        <fullName evidence="9">ABC transporter permease</fullName>
    </submittedName>
</protein>
<dbReference type="Pfam" id="PF00528">
    <property type="entry name" value="BPD_transp_1"/>
    <property type="match status" value="1"/>
</dbReference>
<reference evidence="9 10" key="1">
    <citation type="submission" date="2024-03" db="EMBL/GenBank/DDBJ databases">
        <title>A Dehalogenimonas Isolated from Estuarine Sediments Dihaloeliminates Chlorinated Alkanes.</title>
        <authorList>
            <person name="Yang Y."/>
            <person name="Wang H."/>
        </authorList>
    </citation>
    <scope>NUCLEOTIDE SEQUENCE [LARGE SCALE GENOMIC DNA]</scope>
    <source>
        <strain evidence="9 10">W</strain>
    </source>
</reference>
<gene>
    <name evidence="9" type="ORF">V8247_08745</name>
</gene>
<dbReference type="Gene3D" id="1.10.3720.10">
    <property type="entry name" value="MetI-like"/>
    <property type="match status" value="1"/>
</dbReference>
<evidence type="ECO:0000259" key="8">
    <source>
        <dbReference type="PROSITE" id="PS50928"/>
    </source>
</evidence>
<evidence type="ECO:0000256" key="3">
    <source>
        <dbReference type="ARBA" id="ARBA00022475"/>
    </source>
</evidence>
<evidence type="ECO:0000256" key="2">
    <source>
        <dbReference type="ARBA" id="ARBA00022448"/>
    </source>
</evidence>
<feature type="transmembrane region" description="Helical" evidence="7">
    <location>
        <begin position="251"/>
        <end position="273"/>
    </location>
</feature>
<dbReference type="CDD" id="cd06261">
    <property type="entry name" value="TM_PBP2"/>
    <property type="match status" value="1"/>
</dbReference>
<feature type="transmembrane region" description="Helical" evidence="7">
    <location>
        <begin position="293"/>
        <end position="319"/>
    </location>
</feature>
<comment type="subcellular location">
    <subcellularLocation>
        <location evidence="1 7">Cell membrane</location>
        <topology evidence="1 7">Multi-pass membrane protein</topology>
    </subcellularLocation>
</comment>
<dbReference type="PANTHER" id="PTHR30465">
    <property type="entry name" value="INNER MEMBRANE ABC TRANSPORTER"/>
    <property type="match status" value="1"/>
</dbReference>
<dbReference type="RefSeq" id="WP_338739374.1">
    <property type="nucleotide sequence ID" value="NZ_CP146612.1"/>
</dbReference>
<comment type="similarity">
    <text evidence="7">Belongs to the binding-protein-dependent transport system permease family.</text>
</comment>
<evidence type="ECO:0000256" key="5">
    <source>
        <dbReference type="ARBA" id="ARBA00022989"/>
    </source>
</evidence>
<keyword evidence="5 7" id="KW-1133">Transmembrane helix</keyword>
<feature type="domain" description="ABC transmembrane type-1" evidence="8">
    <location>
        <begin position="101"/>
        <end position="312"/>
    </location>
</feature>
<proteinExistence type="inferred from homology"/>
<keyword evidence="6 7" id="KW-0472">Membrane</keyword>
<evidence type="ECO:0000256" key="4">
    <source>
        <dbReference type="ARBA" id="ARBA00022692"/>
    </source>
</evidence>
<evidence type="ECO:0000313" key="10">
    <source>
        <dbReference type="Proteomes" id="UP001375370"/>
    </source>
</evidence>
<dbReference type="PROSITE" id="PS50928">
    <property type="entry name" value="ABC_TM1"/>
    <property type="match status" value="1"/>
</dbReference>
<evidence type="ECO:0000313" key="9">
    <source>
        <dbReference type="EMBL" id="WWX26319.1"/>
    </source>
</evidence>
<feature type="transmembrane region" description="Helical" evidence="7">
    <location>
        <begin position="190"/>
        <end position="210"/>
    </location>
</feature>
<dbReference type="InterPro" id="IPR000515">
    <property type="entry name" value="MetI-like"/>
</dbReference>
<dbReference type="Proteomes" id="UP001375370">
    <property type="component" value="Chromosome"/>
</dbReference>
<keyword evidence="4 7" id="KW-0812">Transmembrane</keyword>
<dbReference type="EMBL" id="CP146612">
    <property type="protein sequence ID" value="WWX26319.1"/>
    <property type="molecule type" value="Genomic_DNA"/>
</dbReference>
<feature type="transmembrane region" description="Helical" evidence="7">
    <location>
        <begin position="105"/>
        <end position="127"/>
    </location>
</feature>
<sequence>MVVVSLGATGFSDRMLQATVNEEVRAVRIGLAQTIRDPLLLEQAVAERRLQLEAFYSLDKPWYYRLPDTVRRVVTFDLGEARTLRSTEGSSRVVDLLAERLSNTVLLITTASVITAILGLIIGPRLASRAGSRLDRFSCLVLAVSYALPAWWVGIFMVLIFAFEWGIFPYGGMVSAPSPDGIIARVGDTLWHAALPVITLVLVSFGSWAYSVRTMVLNTAQEPFVTVGRAKGLPENILERRYILRAAAPPIITSLILGLAGSLGGAILTETVFNWPGMGRLYYDAIIAADETVIVALTFVFTLIYLVARFVLEILYIWLDPRIRYA</sequence>
<feature type="transmembrane region" description="Helical" evidence="7">
    <location>
        <begin position="139"/>
        <end position="163"/>
    </location>
</feature>
<evidence type="ECO:0000256" key="6">
    <source>
        <dbReference type="ARBA" id="ARBA00023136"/>
    </source>
</evidence>
<keyword evidence="10" id="KW-1185">Reference proteome</keyword>
<dbReference type="InterPro" id="IPR035906">
    <property type="entry name" value="MetI-like_sf"/>
</dbReference>
<keyword evidence="3" id="KW-1003">Cell membrane</keyword>
<dbReference type="PANTHER" id="PTHR30465:SF45">
    <property type="entry name" value="BINDING-PROTEIN-DEPENDENT TRANSPORT SYSTEMS INNER MEMBRANE COMPONENT"/>
    <property type="match status" value="1"/>
</dbReference>